<comment type="caution">
    <text evidence="3">The sequence shown here is derived from an EMBL/GenBank/DDBJ whole genome shotgun (WGS) entry which is preliminary data.</text>
</comment>
<organism evidence="3 4">
    <name type="scientific">Muricoccus vinaceus</name>
    <dbReference type="NCBI Taxonomy" id="424704"/>
    <lineage>
        <taxon>Bacteria</taxon>
        <taxon>Pseudomonadati</taxon>
        <taxon>Pseudomonadota</taxon>
        <taxon>Alphaproteobacteria</taxon>
        <taxon>Acetobacterales</taxon>
        <taxon>Roseomonadaceae</taxon>
        <taxon>Muricoccus</taxon>
    </lineage>
</organism>
<sequence>MTKISYSRAGKSRVFASILVFAVTWTGAACAQPATAPTVISTPIIVDGTLVSDASKPARDVSGIACARPRSGGQRTCLVVDDEAGFAQRVTLDGNTIRVGNSDVSLIQILTRLDDPDIHGQRPTGLACREDTDRFTQLDGEGVAFEETRANGSGVFYVTGSHGCSRSSGQGRPSQFILARIIYDAETDTFGEAARTWRLSEALRAATTLGQRFGHLLDNAGGDGGLDIEGIAVDRGRLLVGFRAPNIGGNAFILPVPLASLFVFGGAIVPEQLIELPLGRAEGIRDLASIPDGRLLVLTGPAPNEADVQARLMAFDPLVGAASLAELAKLPAPTPNSAKYEGVVVLEQAGGALSVVIVQDGPPNGNPARLRISLP</sequence>
<evidence type="ECO:0000256" key="1">
    <source>
        <dbReference type="SAM" id="SignalP"/>
    </source>
</evidence>
<dbReference type="InterPro" id="IPR022060">
    <property type="entry name" value="DUF3616"/>
</dbReference>
<evidence type="ECO:0000259" key="2">
    <source>
        <dbReference type="Pfam" id="PF12275"/>
    </source>
</evidence>
<accession>A0ABV6IX12</accession>
<dbReference type="RefSeq" id="WP_377052483.1">
    <property type="nucleotide sequence ID" value="NZ_JBHLVZ010000057.1"/>
</dbReference>
<evidence type="ECO:0000313" key="4">
    <source>
        <dbReference type="Proteomes" id="UP001589789"/>
    </source>
</evidence>
<dbReference type="Proteomes" id="UP001589789">
    <property type="component" value="Unassembled WGS sequence"/>
</dbReference>
<keyword evidence="1" id="KW-0732">Signal</keyword>
<gene>
    <name evidence="3" type="ORF">ACFFIC_17030</name>
</gene>
<dbReference type="EMBL" id="JBHLVZ010000057">
    <property type="protein sequence ID" value="MFC0387235.1"/>
    <property type="molecule type" value="Genomic_DNA"/>
</dbReference>
<feature type="chain" id="PRO_5045651749" evidence="1">
    <location>
        <begin position="32"/>
        <end position="375"/>
    </location>
</feature>
<evidence type="ECO:0000313" key="3">
    <source>
        <dbReference type="EMBL" id="MFC0387235.1"/>
    </source>
</evidence>
<proteinExistence type="predicted"/>
<dbReference type="PROSITE" id="PS51257">
    <property type="entry name" value="PROKAR_LIPOPROTEIN"/>
    <property type="match status" value="1"/>
</dbReference>
<name>A0ABV6IX12_9PROT</name>
<feature type="domain" description="DUF3616" evidence="2">
    <location>
        <begin position="203"/>
        <end position="363"/>
    </location>
</feature>
<feature type="signal peptide" evidence="1">
    <location>
        <begin position="1"/>
        <end position="31"/>
    </location>
</feature>
<keyword evidence="4" id="KW-1185">Reference proteome</keyword>
<reference evidence="3 4" key="1">
    <citation type="submission" date="2024-09" db="EMBL/GenBank/DDBJ databases">
        <authorList>
            <person name="Sun Q."/>
            <person name="Mori K."/>
        </authorList>
    </citation>
    <scope>NUCLEOTIDE SEQUENCE [LARGE SCALE GENOMIC DNA]</scope>
    <source>
        <strain evidence="3 4">CCM 7468</strain>
    </source>
</reference>
<dbReference type="Pfam" id="PF12275">
    <property type="entry name" value="DUF3616"/>
    <property type="match status" value="1"/>
</dbReference>
<protein>
    <submittedName>
        <fullName evidence="3">DUF3616 domain-containing protein</fullName>
    </submittedName>
</protein>